<dbReference type="EMBL" id="JANPWB010000016">
    <property type="protein sequence ID" value="KAJ1083887.1"/>
    <property type="molecule type" value="Genomic_DNA"/>
</dbReference>
<name>A0AAV7KYR4_PLEWA</name>
<keyword evidence="3" id="KW-1185">Reference proteome</keyword>
<evidence type="ECO:0000256" key="1">
    <source>
        <dbReference type="SAM" id="MobiDB-lite"/>
    </source>
</evidence>
<feature type="compositionally biased region" description="Polar residues" evidence="1">
    <location>
        <begin position="9"/>
        <end position="20"/>
    </location>
</feature>
<gene>
    <name evidence="2" type="ORF">NDU88_004042</name>
</gene>
<dbReference type="Proteomes" id="UP001066276">
    <property type="component" value="Chromosome 12"/>
</dbReference>
<comment type="caution">
    <text evidence="2">The sequence shown here is derived from an EMBL/GenBank/DDBJ whole genome shotgun (WGS) entry which is preliminary data.</text>
</comment>
<proteinExistence type="predicted"/>
<dbReference type="AlphaFoldDB" id="A0AAV7KYR4"/>
<reference evidence="2" key="1">
    <citation type="journal article" date="2022" name="bioRxiv">
        <title>Sequencing and chromosome-scale assembly of the giantPleurodeles waltlgenome.</title>
        <authorList>
            <person name="Brown T."/>
            <person name="Elewa A."/>
            <person name="Iarovenko S."/>
            <person name="Subramanian E."/>
            <person name="Araus A.J."/>
            <person name="Petzold A."/>
            <person name="Susuki M."/>
            <person name="Suzuki K.-i.T."/>
            <person name="Hayashi T."/>
            <person name="Toyoda A."/>
            <person name="Oliveira C."/>
            <person name="Osipova E."/>
            <person name="Leigh N.D."/>
            <person name="Simon A."/>
            <person name="Yun M.H."/>
        </authorList>
    </citation>
    <scope>NUCLEOTIDE SEQUENCE</scope>
    <source>
        <strain evidence="2">20211129_DDA</strain>
        <tissue evidence="2">Liver</tissue>
    </source>
</reference>
<evidence type="ECO:0000313" key="2">
    <source>
        <dbReference type="EMBL" id="KAJ1083887.1"/>
    </source>
</evidence>
<accession>A0AAV7KYR4</accession>
<evidence type="ECO:0000313" key="3">
    <source>
        <dbReference type="Proteomes" id="UP001066276"/>
    </source>
</evidence>
<feature type="region of interest" description="Disordered" evidence="1">
    <location>
        <begin position="1"/>
        <end position="42"/>
    </location>
</feature>
<protein>
    <submittedName>
        <fullName evidence="2">Uncharacterized protein</fullName>
    </submittedName>
</protein>
<organism evidence="2 3">
    <name type="scientific">Pleurodeles waltl</name>
    <name type="common">Iberian ribbed newt</name>
    <dbReference type="NCBI Taxonomy" id="8319"/>
    <lineage>
        <taxon>Eukaryota</taxon>
        <taxon>Metazoa</taxon>
        <taxon>Chordata</taxon>
        <taxon>Craniata</taxon>
        <taxon>Vertebrata</taxon>
        <taxon>Euteleostomi</taxon>
        <taxon>Amphibia</taxon>
        <taxon>Batrachia</taxon>
        <taxon>Caudata</taxon>
        <taxon>Salamandroidea</taxon>
        <taxon>Salamandridae</taxon>
        <taxon>Pleurodelinae</taxon>
        <taxon>Pleurodeles</taxon>
    </lineage>
</organism>
<sequence>MGKDRSNKDAQQTRMDQYTAQCAEGSVQKDSPGPTDKGGEPTRAQILAAIEASGQVVQTQIAAMAVDVNLLGADLRVVADRLAATEQQVTCIQIDIDKLKATVAILEAKTCKLEAWA</sequence>